<dbReference type="RefSeq" id="WP_173225007.1">
    <property type="nucleotide sequence ID" value="NZ_CP048104.1"/>
</dbReference>
<dbReference type="SUPFAM" id="SSF52218">
    <property type="entry name" value="Flavoproteins"/>
    <property type="match status" value="1"/>
</dbReference>
<reference evidence="3 4" key="1">
    <citation type="submission" date="2020-01" db="EMBL/GenBank/DDBJ databases">
        <authorList>
            <person name="Gulvik C.A."/>
            <person name="Batra D.G."/>
        </authorList>
    </citation>
    <scope>NUCLEOTIDE SEQUENCE [LARGE SCALE GENOMIC DNA]</scope>
    <source>
        <strain evidence="3 4">W9323</strain>
    </source>
</reference>
<dbReference type="InterPro" id="IPR005025">
    <property type="entry name" value="FMN_Rdtase-like_dom"/>
</dbReference>
<accession>A0A7D4BM52</accession>
<dbReference type="InterPro" id="IPR008254">
    <property type="entry name" value="Flavodoxin/NO_synth"/>
</dbReference>
<evidence type="ECO:0000313" key="3">
    <source>
        <dbReference type="EMBL" id="QKG85830.1"/>
    </source>
</evidence>
<dbReference type="InterPro" id="IPR029039">
    <property type="entry name" value="Flavoprotein-like_sf"/>
</dbReference>
<dbReference type="Proteomes" id="UP000503088">
    <property type="component" value="Chromosome"/>
</dbReference>
<evidence type="ECO:0000259" key="2">
    <source>
        <dbReference type="PROSITE" id="PS50902"/>
    </source>
</evidence>
<dbReference type="NCBIfam" id="NF002999">
    <property type="entry name" value="PRK03767.1"/>
    <property type="match status" value="1"/>
</dbReference>
<dbReference type="GO" id="GO:0003955">
    <property type="term" value="F:NAD(P)H dehydrogenase (quinone) activity"/>
    <property type="evidence" value="ECO:0007669"/>
    <property type="project" value="UniProtKB-EC"/>
</dbReference>
<gene>
    <name evidence="3" type="primary">wrbA</name>
    <name evidence="3" type="ORF">GXN76_00280</name>
</gene>
<keyword evidence="3" id="KW-0560">Oxidoreductase</keyword>
<protein>
    <submittedName>
        <fullName evidence="3">NAD(P)H:quinone oxidoreductase</fullName>
        <ecNumber evidence="3">1.6.5.2</ecNumber>
    </submittedName>
</protein>
<keyword evidence="4" id="KW-1185">Reference proteome</keyword>
<dbReference type="Gene3D" id="3.40.50.360">
    <property type="match status" value="1"/>
</dbReference>
<sequence length="203" mass="22441">MENIRLAIIYYSSTGTNYQMSKWAEESAKQAGAEVKLLKVPELAPQAAIEGNPAWKAHYEETKDIPEVSLQDLEWADAIIFSMPTRFGNVPSQMKQFLDTTGGLWFQGKLTNKVVSAMSSANNPHGGQEQTILSFYTTMYHWGAIVVAPGYTDDSAYKAGGNPYGTSVTIDQEGNMQDDPRDAVMHQAKRTITVASWVKRGLQ</sequence>
<dbReference type="Pfam" id="PF03358">
    <property type="entry name" value="FMN_red"/>
    <property type="match status" value="1"/>
</dbReference>
<dbReference type="GO" id="GO:0016020">
    <property type="term" value="C:membrane"/>
    <property type="evidence" value="ECO:0007669"/>
    <property type="project" value="TreeGrafter"/>
</dbReference>
<dbReference type="InterPro" id="IPR010089">
    <property type="entry name" value="Flavoprotein_WrbA-like"/>
</dbReference>
<dbReference type="NCBIfam" id="TIGR01755">
    <property type="entry name" value="flav_wrbA"/>
    <property type="match status" value="1"/>
</dbReference>
<dbReference type="PROSITE" id="PS50902">
    <property type="entry name" value="FLAVODOXIN_LIKE"/>
    <property type="match status" value="1"/>
</dbReference>
<dbReference type="FunFam" id="3.40.50.360:FF:000001">
    <property type="entry name" value="NAD(P)H dehydrogenase (Quinone) FQR1-like"/>
    <property type="match status" value="1"/>
</dbReference>
<evidence type="ECO:0000256" key="1">
    <source>
        <dbReference type="ARBA" id="ARBA00006961"/>
    </source>
</evidence>
<dbReference type="AlphaFoldDB" id="A0A7D4BM52"/>
<dbReference type="EMBL" id="CP048104">
    <property type="protein sequence ID" value="QKG85830.1"/>
    <property type="molecule type" value="Genomic_DNA"/>
</dbReference>
<dbReference type="KEGG" id="kpul:GXN76_00280"/>
<organism evidence="3 4">
    <name type="scientific">Kroppenstedtia pulmonis</name>
    <dbReference type="NCBI Taxonomy" id="1380685"/>
    <lineage>
        <taxon>Bacteria</taxon>
        <taxon>Bacillati</taxon>
        <taxon>Bacillota</taxon>
        <taxon>Bacilli</taxon>
        <taxon>Bacillales</taxon>
        <taxon>Thermoactinomycetaceae</taxon>
        <taxon>Kroppenstedtia</taxon>
    </lineage>
</organism>
<proteinExistence type="inferred from homology"/>
<dbReference type="PANTHER" id="PTHR30546:SF23">
    <property type="entry name" value="FLAVOPROTEIN-LIKE PROTEIN YCP4-RELATED"/>
    <property type="match status" value="1"/>
</dbReference>
<dbReference type="PANTHER" id="PTHR30546">
    <property type="entry name" value="FLAVODOXIN-RELATED PROTEIN WRBA-RELATED"/>
    <property type="match status" value="1"/>
</dbReference>
<feature type="domain" description="Flavodoxin-like" evidence="2">
    <location>
        <begin position="6"/>
        <end position="192"/>
    </location>
</feature>
<dbReference type="EC" id="1.6.5.2" evidence="3"/>
<dbReference type="GO" id="GO:0010181">
    <property type="term" value="F:FMN binding"/>
    <property type="evidence" value="ECO:0007669"/>
    <property type="project" value="InterPro"/>
</dbReference>
<comment type="similarity">
    <text evidence="1">Belongs to the WrbA family.</text>
</comment>
<evidence type="ECO:0000313" key="4">
    <source>
        <dbReference type="Proteomes" id="UP000503088"/>
    </source>
</evidence>
<name>A0A7D4BM52_9BACL</name>